<dbReference type="InterPro" id="IPR001647">
    <property type="entry name" value="HTH_TetR"/>
</dbReference>
<evidence type="ECO:0000256" key="3">
    <source>
        <dbReference type="ARBA" id="ARBA00023163"/>
    </source>
</evidence>
<sequence>MAHDSDTARPVRHGSRGRARRDEILSVALGVIAENGYRGLTLGEVAKRVGLSQQGVLHYFPSKEELLIGVLRQRDEWDVSAPFGGENAVEFTVGDLEMLVEVNAARPEIVRTFSALLGESITEEHPAGPYFKDRYDWVRDSIESTLRGEFGETMPSGITAAQGAIMLTALMDGLQYQWLHDPEKIDMPELFHGLTRLVTGRES</sequence>
<keyword evidence="7" id="KW-1185">Reference proteome</keyword>
<dbReference type="InterPro" id="IPR036271">
    <property type="entry name" value="Tet_transcr_reg_TetR-rel_C_sf"/>
</dbReference>
<dbReference type="PROSITE" id="PS50977">
    <property type="entry name" value="HTH_TETR_2"/>
    <property type="match status" value="1"/>
</dbReference>
<evidence type="ECO:0000313" key="6">
    <source>
        <dbReference type="EMBL" id="MFC4334706.1"/>
    </source>
</evidence>
<dbReference type="EMBL" id="JBHSDK010000008">
    <property type="protein sequence ID" value="MFC4334706.1"/>
    <property type="molecule type" value="Genomic_DNA"/>
</dbReference>
<dbReference type="InterPro" id="IPR009057">
    <property type="entry name" value="Homeodomain-like_sf"/>
</dbReference>
<dbReference type="SUPFAM" id="SSF48498">
    <property type="entry name" value="Tetracyclin repressor-like, C-terminal domain"/>
    <property type="match status" value="1"/>
</dbReference>
<evidence type="ECO:0000259" key="5">
    <source>
        <dbReference type="PROSITE" id="PS50977"/>
    </source>
</evidence>
<dbReference type="PANTHER" id="PTHR30055">
    <property type="entry name" value="HTH-TYPE TRANSCRIPTIONAL REGULATOR RUTR"/>
    <property type="match status" value="1"/>
</dbReference>
<dbReference type="Pfam" id="PF00440">
    <property type="entry name" value="TetR_N"/>
    <property type="match status" value="1"/>
</dbReference>
<evidence type="ECO:0000256" key="4">
    <source>
        <dbReference type="PROSITE-ProRule" id="PRU00335"/>
    </source>
</evidence>
<protein>
    <submittedName>
        <fullName evidence="6">TetR/AcrR family transcriptional regulator</fullName>
    </submittedName>
</protein>
<dbReference type="Gene3D" id="1.10.357.10">
    <property type="entry name" value="Tetracycline Repressor, domain 2"/>
    <property type="match status" value="1"/>
</dbReference>
<feature type="domain" description="HTH tetR-type" evidence="5">
    <location>
        <begin position="18"/>
        <end position="78"/>
    </location>
</feature>
<organism evidence="6 7">
    <name type="scientific">Salininema proteolyticum</name>
    <dbReference type="NCBI Taxonomy" id="1607685"/>
    <lineage>
        <taxon>Bacteria</taxon>
        <taxon>Bacillati</taxon>
        <taxon>Actinomycetota</taxon>
        <taxon>Actinomycetes</taxon>
        <taxon>Glycomycetales</taxon>
        <taxon>Glycomycetaceae</taxon>
        <taxon>Salininema</taxon>
    </lineage>
</organism>
<feature type="DNA-binding region" description="H-T-H motif" evidence="4">
    <location>
        <begin position="41"/>
        <end position="60"/>
    </location>
</feature>
<dbReference type="Proteomes" id="UP001595823">
    <property type="component" value="Unassembled WGS sequence"/>
</dbReference>
<dbReference type="PRINTS" id="PR00455">
    <property type="entry name" value="HTHTETR"/>
</dbReference>
<evidence type="ECO:0000313" key="7">
    <source>
        <dbReference type="Proteomes" id="UP001595823"/>
    </source>
</evidence>
<dbReference type="InterPro" id="IPR050109">
    <property type="entry name" value="HTH-type_TetR-like_transc_reg"/>
</dbReference>
<evidence type="ECO:0000256" key="1">
    <source>
        <dbReference type="ARBA" id="ARBA00023015"/>
    </source>
</evidence>
<proteinExistence type="predicted"/>
<dbReference type="PANTHER" id="PTHR30055:SF234">
    <property type="entry name" value="HTH-TYPE TRANSCRIPTIONAL REGULATOR BETI"/>
    <property type="match status" value="1"/>
</dbReference>
<comment type="caution">
    <text evidence="6">The sequence shown here is derived from an EMBL/GenBank/DDBJ whole genome shotgun (WGS) entry which is preliminary data.</text>
</comment>
<evidence type="ECO:0000256" key="2">
    <source>
        <dbReference type="ARBA" id="ARBA00023125"/>
    </source>
</evidence>
<keyword evidence="1" id="KW-0805">Transcription regulation</keyword>
<name>A0ABV8TWF4_9ACTN</name>
<reference evidence="7" key="1">
    <citation type="journal article" date="2019" name="Int. J. Syst. Evol. Microbiol.">
        <title>The Global Catalogue of Microorganisms (GCM) 10K type strain sequencing project: providing services to taxonomists for standard genome sequencing and annotation.</title>
        <authorList>
            <consortium name="The Broad Institute Genomics Platform"/>
            <consortium name="The Broad Institute Genome Sequencing Center for Infectious Disease"/>
            <person name="Wu L."/>
            <person name="Ma J."/>
        </authorList>
    </citation>
    <scope>NUCLEOTIDE SEQUENCE [LARGE SCALE GENOMIC DNA]</scope>
    <source>
        <strain evidence="7">IBRC-M 10908</strain>
    </source>
</reference>
<accession>A0ABV8TWF4</accession>
<keyword evidence="2 4" id="KW-0238">DNA-binding</keyword>
<dbReference type="RefSeq" id="WP_380618664.1">
    <property type="nucleotide sequence ID" value="NZ_JBHSDK010000008.1"/>
</dbReference>
<dbReference type="SUPFAM" id="SSF46689">
    <property type="entry name" value="Homeodomain-like"/>
    <property type="match status" value="1"/>
</dbReference>
<keyword evidence="3" id="KW-0804">Transcription</keyword>
<gene>
    <name evidence="6" type="ORF">ACFPET_05795</name>
</gene>